<keyword evidence="6 11" id="KW-0798">TonB box</keyword>
<sequence length="627" mass="70513">MTSHKTLLSLICLSLAGSIPVGAAATDADTDTIVVTADRYQPVLTAQALQEKQSNTAVITAEDLERNQYIDVQTALEQVNGVTVTEQVPGTSAYIRLNGDDRVLVLVDGQPITNPQSAAYGRGTVDLQTLPGVDHIERIEVTKGSGSVRYGSGAVGGVVNIITKRGGQNRTTLDVNTGSWGTHNYSLTTSGSSGNTSWYVTGSLGHRKYYQFNDDGYDTDESRGDYNKDSLTARIDQKLNDSSSLTFWAAHTNFQGHGSTFDDSDEQPGLQTITANKRIERLNNNYSLTYTFGEDGDTPGFIRYFNNYSKNLWTYHFHSRYQGVQAENSWKLGDHNVLTAGVEWTKDEGTNVSSGYIDKERTNRAVYLENVMTFGKLNITPGIRLDDNSEFGFHKTPRIAMNYQPNEKWNVYANWSRVFSAPKLNDLYYSNDKRGSYGNPFLEPEEGYTQNLGFSYQYDMKTSFNVNFFCSSLSNAIRWYRSDSTKEVKNLNKEEKRGIEISMNKTINDKWDYELGYSYIHTKIDEGDGKGMHGDESFNRPNGYHAGLHFHNKAWKVNMTMNAGTGRDDDYYMHGSYVTWDLGVSYDVTKDFTVYAQVNNLTNEGYDMYHDYPSAGRFWLAGAKYSF</sequence>
<dbReference type="Gene3D" id="2.170.130.10">
    <property type="entry name" value="TonB-dependent receptor, plug domain"/>
    <property type="match status" value="1"/>
</dbReference>
<dbReference type="PANTHER" id="PTHR30069:SF29">
    <property type="entry name" value="HEMOGLOBIN AND HEMOGLOBIN-HAPTOGLOBIN-BINDING PROTEIN 1-RELATED"/>
    <property type="match status" value="1"/>
</dbReference>
<evidence type="ECO:0000313" key="15">
    <source>
        <dbReference type="EMBL" id="AXL20224.1"/>
    </source>
</evidence>
<feature type="chain" id="PRO_5038632422" evidence="12">
    <location>
        <begin position="24"/>
        <end position="627"/>
    </location>
</feature>
<evidence type="ECO:0000259" key="13">
    <source>
        <dbReference type="Pfam" id="PF00593"/>
    </source>
</evidence>
<gene>
    <name evidence="15" type="ORF">DKB62_00800</name>
</gene>
<dbReference type="InterPro" id="IPR000531">
    <property type="entry name" value="Beta-barrel_TonB"/>
</dbReference>
<name>A0A346AWI1_9FIRM</name>
<dbReference type="PANTHER" id="PTHR30069">
    <property type="entry name" value="TONB-DEPENDENT OUTER MEMBRANE RECEPTOR"/>
    <property type="match status" value="1"/>
</dbReference>
<reference evidence="15 16" key="1">
    <citation type="submission" date="2018-05" db="EMBL/GenBank/DDBJ databases">
        <title>Complete genome sequence of Megasphaera sp. AJH120T, isolated from the ceca of a chicken.</title>
        <authorList>
            <person name="Maki J."/>
            <person name="Looft T."/>
        </authorList>
    </citation>
    <scope>NUCLEOTIDE SEQUENCE [LARGE SCALE GENOMIC DNA]</scope>
    <source>
        <strain evidence="15 16">AJH120</strain>
    </source>
</reference>
<evidence type="ECO:0000256" key="12">
    <source>
        <dbReference type="SAM" id="SignalP"/>
    </source>
</evidence>
<proteinExistence type="inferred from homology"/>
<feature type="domain" description="TonB-dependent receptor-like beta-barrel" evidence="13">
    <location>
        <begin position="185"/>
        <end position="601"/>
    </location>
</feature>
<organism evidence="15 16">
    <name type="scientific">Megasphaera stantonii</name>
    <dbReference type="NCBI Taxonomy" id="2144175"/>
    <lineage>
        <taxon>Bacteria</taxon>
        <taxon>Bacillati</taxon>
        <taxon>Bacillota</taxon>
        <taxon>Negativicutes</taxon>
        <taxon>Veillonellales</taxon>
        <taxon>Veillonellaceae</taxon>
        <taxon>Megasphaera</taxon>
    </lineage>
</organism>
<dbReference type="KEGG" id="meg:DKB62_00800"/>
<dbReference type="Pfam" id="PF07715">
    <property type="entry name" value="Plug"/>
    <property type="match status" value="1"/>
</dbReference>
<dbReference type="EMBL" id="CP029462">
    <property type="protein sequence ID" value="AXL20224.1"/>
    <property type="molecule type" value="Genomic_DNA"/>
</dbReference>
<dbReference type="AlphaFoldDB" id="A0A346AWI1"/>
<keyword evidence="4 10" id="KW-0812">Transmembrane</keyword>
<evidence type="ECO:0000256" key="7">
    <source>
        <dbReference type="ARBA" id="ARBA00023136"/>
    </source>
</evidence>
<keyword evidence="3 10" id="KW-1134">Transmembrane beta strand</keyword>
<keyword evidence="8 15" id="KW-0675">Receptor</keyword>
<evidence type="ECO:0000256" key="8">
    <source>
        <dbReference type="ARBA" id="ARBA00023170"/>
    </source>
</evidence>
<feature type="signal peptide" evidence="12">
    <location>
        <begin position="1"/>
        <end position="23"/>
    </location>
</feature>
<dbReference type="InterPro" id="IPR037066">
    <property type="entry name" value="Plug_dom_sf"/>
</dbReference>
<dbReference type="Gene3D" id="2.40.170.20">
    <property type="entry name" value="TonB-dependent receptor, beta-barrel domain"/>
    <property type="match status" value="1"/>
</dbReference>
<dbReference type="RefSeq" id="WP_107196821.1">
    <property type="nucleotide sequence ID" value="NZ_CP029462.1"/>
</dbReference>
<keyword evidence="7 10" id="KW-0472">Membrane</keyword>
<dbReference type="SUPFAM" id="SSF56935">
    <property type="entry name" value="Porins"/>
    <property type="match status" value="1"/>
</dbReference>
<dbReference type="InterPro" id="IPR039426">
    <property type="entry name" value="TonB-dep_rcpt-like"/>
</dbReference>
<dbReference type="InterPro" id="IPR036942">
    <property type="entry name" value="Beta-barrel_TonB_sf"/>
</dbReference>
<dbReference type="GO" id="GO:0009279">
    <property type="term" value="C:cell outer membrane"/>
    <property type="evidence" value="ECO:0007669"/>
    <property type="project" value="UniProtKB-SubCell"/>
</dbReference>
<evidence type="ECO:0000256" key="3">
    <source>
        <dbReference type="ARBA" id="ARBA00022452"/>
    </source>
</evidence>
<evidence type="ECO:0000256" key="1">
    <source>
        <dbReference type="ARBA" id="ARBA00004571"/>
    </source>
</evidence>
<keyword evidence="2 10" id="KW-0813">Transport</keyword>
<dbReference type="Pfam" id="PF00593">
    <property type="entry name" value="TonB_dep_Rec_b-barrel"/>
    <property type="match status" value="1"/>
</dbReference>
<dbReference type="GO" id="GO:0015344">
    <property type="term" value="F:siderophore uptake transmembrane transporter activity"/>
    <property type="evidence" value="ECO:0007669"/>
    <property type="project" value="TreeGrafter"/>
</dbReference>
<evidence type="ECO:0000256" key="2">
    <source>
        <dbReference type="ARBA" id="ARBA00022448"/>
    </source>
</evidence>
<evidence type="ECO:0000256" key="4">
    <source>
        <dbReference type="ARBA" id="ARBA00022692"/>
    </source>
</evidence>
<evidence type="ECO:0000256" key="6">
    <source>
        <dbReference type="ARBA" id="ARBA00023077"/>
    </source>
</evidence>
<evidence type="ECO:0000256" key="5">
    <source>
        <dbReference type="ARBA" id="ARBA00022729"/>
    </source>
</evidence>
<keyword evidence="16" id="KW-1185">Reference proteome</keyword>
<evidence type="ECO:0000259" key="14">
    <source>
        <dbReference type="Pfam" id="PF07715"/>
    </source>
</evidence>
<dbReference type="PROSITE" id="PS52016">
    <property type="entry name" value="TONB_DEPENDENT_REC_3"/>
    <property type="match status" value="1"/>
</dbReference>
<evidence type="ECO:0000256" key="9">
    <source>
        <dbReference type="ARBA" id="ARBA00023237"/>
    </source>
</evidence>
<comment type="similarity">
    <text evidence="10 11">Belongs to the TonB-dependent receptor family.</text>
</comment>
<dbReference type="Proteomes" id="UP000254337">
    <property type="component" value="Chromosome"/>
</dbReference>
<evidence type="ECO:0000256" key="11">
    <source>
        <dbReference type="RuleBase" id="RU003357"/>
    </source>
</evidence>
<evidence type="ECO:0000256" key="10">
    <source>
        <dbReference type="PROSITE-ProRule" id="PRU01360"/>
    </source>
</evidence>
<comment type="subcellular location">
    <subcellularLocation>
        <location evidence="1 10">Cell outer membrane</location>
        <topology evidence="1 10">Multi-pass membrane protein</topology>
    </subcellularLocation>
</comment>
<dbReference type="InterPro" id="IPR012910">
    <property type="entry name" value="Plug_dom"/>
</dbReference>
<evidence type="ECO:0000313" key="16">
    <source>
        <dbReference type="Proteomes" id="UP000254337"/>
    </source>
</evidence>
<feature type="domain" description="TonB-dependent receptor plug" evidence="14">
    <location>
        <begin position="50"/>
        <end position="158"/>
    </location>
</feature>
<protein>
    <submittedName>
        <fullName evidence="15">TonB-dependent receptor</fullName>
    </submittedName>
</protein>
<dbReference type="GO" id="GO:0044718">
    <property type="term" value="P:siderophore transmembrane transport"/>
    <property type="evidence" value="ECO:0007669"/>
    <property type="project" value="TreeGrafter"/>
</dbReference>
<keyword evidence="5 12" id="KW-0732">Signal</keyword>
<accession>A0A346AWI1</accession>
<keyword evidence="9 10" id="KW-0998">Cell outer membrane</keyword>
<dbReference type="OrthoDB" id="337377at2"/>
<dbReference type="CDD" id="cd01347">
    <property type="entry name" value="ligand_gated_channel"/>
    <property type="match status" value="1"/>
</dbReference>